<dbReference type="Proteomes" id="UP000293846">
    <property type="component" value="Unassembled WGS sequence"/>
</dbReference>
<protein>
    <recommendedName>
        <fullName evidence="3">Ethanolamine utilization protein</fullName>
    </recommendedName>
</protein>
<dbReference type="EMBL" id="SJTH01000016">
    <property type="protein sequence ID" value="TCJ03521.1"/>
    <property type="molecule type" value="Genomic_DNA"/>
</dbReference>
<evidence type="ECO:0008006" key="3">
    <source>
        <dbReference type="Google" id="ProtNLM"/>
    </source>
</evidence>
<comment type="caution">
    <text evidence="1">The sequence shown here is derived from an EMBL/GenBank/DDBJ whole genome shotgun (WGS) entry which is preliminary data.</text>
</comment>
<reference evidence="1 2" key="1">
    <citation type="submission" date="2019-03" db="EMBL/GenBank/DDBJ databases">
        <authorList>
            <person name="Jensen L."/>
            <person name="Storgaard J."/>
            <person name="Sulaj E."/>
            <person name="Schramm A."/>
            <person name="Marshall I.P.G."/>
        </authorList>
    </citation>
    <scope>NUCLEOTIDE SEQUENCE [LARGE SCALE GENOMIC DNA]</scope>
    <source>
        <strain evidence="1 2">2017H2G3</strain>
    </source>
</reference>
<keyword evidence="2" id="KW-1185">Reference proteome</keyword>
<organism evidence="1 2">
    <name type="scientific">Cytobacillus praedii</name>
    <dbReference type="NCBI Taxonomy" id="1742358"/>
    <lineage>
        <taxon>Bacteria</taxon>
        <taxon>Bacillati</taxon>
        <taxon>Bacillota</taxon>
        <taxon>Bacilli</taxon>
        <taxon>Bacillales</taxon>
        <taxon>Bacillaceae</taxon>
        <taxon>Cytobacillus</taxon>
    </lineage>
</organism>
<dbReference type="STRING" id="1742358.GCA_001439605_05157"/>
<dbReference type="RefSeq" id="WP_057764583.1">
    <property type="nucleotide sequence ID" value="NZ_LMBX01000012.1"/>
</dbReference>
<sequence length="241" mass="27598">MVPEKQSVLLEHTLHELFYHRTGNKKLKLTVLALITTHLIGMDSGLSFLSEIDREEVIVRFAAEDEVITQMSIEELVKTIRNDNWIPHHLLSEKVLSHTDVILIPNLSFSMVADILSFNEQRTFVRLILTALITGKTVIALKTGADPYHPVLRIKGMNKGSNGLKRKLYNQMMQLKDMGIKLIDENEKLSTQKVKKTVINEETIRYFHQQNIKSFAISKEVIITPLARDKAKELNITLMLE</sequence>
<proteinExistence type="predicted"/>
<gene>
    <name evidence="1" type="ORF">E0Y62_13960</name>
</gene>
<dbReference type="OrthoDB" id="212879at2"/>
<evidence type="ECO:0000313" key="2">
    <source>
        <dbReference type="Proteomes" id="UP000293846"/>
    </source>
</evidence>
<accession>A0A4R1AY26</accession>
<dbReference type="AlphaFoldDB" id="A0A4R1AY26"/>
<evidence type="ECO:0000313" key="1">
    <source>
        <dbReference type="EMBL" id="TCJ03521.1"/>
    </source>
</evidence>
<name>A0A4R1AY26_9BACI</name>